<evidence type="ECO:0000313" key="7">
    <source>
        <dbReference type="Proteomes" id="UP000334990"/>
    </source>
</evidence>
<keyword evidence="7" id="KW-1185">Reference proteome</keyword>
<protein>
    <submittedName>
        <fullName evidence="6">Carboxylase</fullName>
    </submittedName>
</protein>
<dbReference type="InterPro" id="IPR011761">
    <property type="entry name" value="ATP-grasp"/>
</dbReference>
<dbReference type="RefSeq" id="WP_170316783.1">
    <property type="nucleotide sequence ID" value="NZ_BAAABN010000078.1"/>
</dbReference>
<evidence type="ECO:0000256" key="4">
    <source>
        <dbReference type="PROSITE-ProRule" id="PRU00409"/>
    </source>
</evidence>
<organism evidence="6 7">
    <name type="scientific">Acrocarpospora corrugata</name>
    <dbReference type="NCBI Taxonomy" id="35763"/>
    <lineage>
        <taxon>Bacteria</taxon>
        <taxon>Bacillati</taxon>
        <taxon>Actinomycetota</taxon>
        <taxon>Actinomycetes</taxon>
        <taxon>Streptosporangiales</taxon>
        <taxon>Streptosporangiaceae</taxon>
        <taxon>Acrocarpospora</taxon>
    </lineage>
</organism>
<gene>
    <name evidence="6" type="ORF">Acor_08280</name>
</gene>
<evidence type="ECO:0000259" key="5">
    <source>
        <dbReference type="PROSITE" id="PS50975"/>
    </source>
</evidence>
<dbReference type="PROSITE" id="PS50975">
    <property type="entry name" value="ATP_GRASP"/>
    <property type="match status" value="1"/>
</dbReference>
<dbReference type="AlphaFoldDB" id="A0A5M3VPR0"/>
<comment type="caution">
    <text evidence="6">The sequence shown here is derived from an EMBL/GenBank/DDBJ whole genome shotgun (WGS) entry which is preliminary data.</text>
</comment>
<dbReference type="EMBL" id="BLAD01000037">
    <property type="protein sequence ID" value="GER98764.1"/>
    <property type="molecule type" value="Genomic_DNA"/>
</dbReference>
<evidence type="ECO:0000256" key="1">
    <source>
        <dbReference type="ARBA" id="ARBA00022598"/>
    </source>
</evidence>
<keyword evidence="1" id="KW-0436">Ligase</keyword>
<keyword evidence="3 4" id="KW-0067">ATP-binding</keyword>
<evidence type="ECO:0000256" key="3">
    <source>
        <dbReference type="ARBA" id="ARBA00022840"/>
    </source>
</evidence>
<name>A0A5M3VPR0_9ACTN</name>
<dbReference type="InterPro" id="IPR040570">
    <property type="entry name" value="LAL_C2"/>
</dbReference>
<dbReference type="Gene3D" id="3.40.50.20">
    <property type="match status" value="1"/>
</dbReference>
<accession>A0A5M3VPR0</accession>
<evidence type="ECO:0000256" key="2">
    <source>
        <dbReference type="ARBA" id="ARBA00022741"/>
    </source>
</evidence>
<feature type="domain" description="ATP-grasp" evidence="5">
    <location>
        <begin position="152"/>
        <end position="351"/>
    </location>
</feature>
<dbReference type="SUPFAM" id="SSF56059">
    <property type="entry name" value="Glutathione synthetase ATP-binding domain-like"/>
    <property type="match status" value="1"/>
</dbReference>
<evidence type="ECO:0000313" key="6">
    <source>
        <dbReference type="EMBL" id="GER98764.1"/>
    </source>
</evidence>
<dbReference type="GO" id="GO:0016874">
    <property type="term" value="F:ligase activity"/>
    <property type="evidence" value="ECO:0007669"/>
    <property type="project" value="UniProtKB-KW"/>
</dbReference>
<dbReference type="Gene3D" id="3.30.470.20">
    <property type="entry name" value="ATP-grasp fold, B domain"/>
    <property type="match status" value="1"/>
</dbReference>
<dbReference type="Pfam" id="PF18603">
    <property type="entry name" value="LAL_C2"/>
    <property type="match status" value="1"/>
</dbReference>
<dbReference type="PANTHER" id="PTHR43585:SF2">
    <property type="entry name" value="ATP-GRASP ENZYME FSQD"/>
    <property type="match status" value="1"/>
</dbReference>
<dbReference type="GO" id="GO:0046872">
    <property type="term" value="F:metal ion binding"/>
    <property type="evidence" value="ECO:0007669"/>
    <property type="project" value="InterPro"/>
</dbReference>
<dbReference type="InterPro" id="IPR052032">
    <property type="entry name" value="ATP-dep_AA_Ligase"/>
</dbReference>
<dbReference type="InterPro" id="IPR005479">
    <property type="entry name" value="CPAse_ATP-bd"/>
</dbReference>
<sequence>MAAVNLAYPYSDADDQEPAPTPVRRPWPHRRAVRAVPEAGPLIAMIGGGQADRTGREHLYRRLHEAGVRVLSFDRSAPAAWQRPYLAGHKWVSAMNAATLSAVVAAHPDPVNGIICWEDRHFAAAAAVADRLRLPGYGRTAATASRDRAVTRTLLEASGCAVPRSALAVDLAEAEEAARTLGYPVVLKPRLKTTGYPARLAEDHGRLITGFAATAGAATAAAATLGARRGVLVEQRLDGPEIVAICLTVGGVTQLVSIVRTMVDFTPSAADLGHLVDAADPLLDDQTIRHAANVSLRALGVQDGASQVSMRLTPAGPCVMAVNPGLHDLVTRLVYLATGADLATAETMIACGAPMTVTPQRHHRVAAVTYLSAPAPGKVSRLELGAQLSDQVGRAAWLERLVLDVAPGSAVDPSPDGHTARIGLAVVTGRNRRECHERLDRLRRALKVTVVAADGSAPPAMSVSGSR</sequence>
<reference evidence="6 7" key="1">
    <citation type="submission" date="2019-10" db="EMBL/GenBank/DDBJ databases">
        <title>Whole genome shotgun sequence of Acrocarpospora corrugata NBRC 13972.</title>
        <authorList>
            <person name="Ichikawa N."/>
            <person name="Kimura A."/>
            <person name="Kitahashi Y."/>
            <person name="Komaki H."/>
            <person name="Oguchi A."/>
        </authorList>
    </citation>
    <scope>NUCLEOTIDE SEQUENCE [LARGE SCALE GENOMIC DNA]</scope>
    <source>
        <strain evidence="6 7">NBRC 13972</strain>
    </source>
</reference>
<dbReference type="GO" id="GO:0005524">
    <property type="term" value="F:ATP binding"/>
    <property type="evidence" value="ECO:0007669"/>
    <property type="project" value="UniProtKB-UniRule"/>
</dbReference>
<dbReference type="Proteomes" id="UP000334990">
    <property type="component" value="Unassembled WGS sequence"/>
</dbReference>
<proteinExistence type="predicted"/>
<dbReference type="Pfam" id="PF02786">
    <property type="entry name" value="CPSase_L_D2"/>
    <property type="match status" value="1"/>
</dbReference>
<keyword evidence="2 4" id="KW-0547">Nucleotide-binding</keyword>
<dbReference type="PANTHER" id="PTHR43585">
    <property type="entry name" value="FUMIPYRROLE BIOSYNTHESIS PROTEIN C"/>
    <property type="match status" value="1"/>
</dbReference>